<dbReference type="PANTHER" id="PTHR16138:SF7">
    <property type="entry name" value="PALMITOYL-PROTEIN THIOESTERASE ABHD10, MITOCHONDRIAL"/>
    <property type="match status" value="1"/>
</dbReference>
<dbReference type="GO" id="GO:0004553">
    <property type="term" value="F:hydrolase activity, hydrolyzing O-glycosyl compounds"/>
    <property type="evidence" value="ECO:0007669"/>
    <property type="project" value="TreeGrafter"/>
</dbReference>
<reference evidence="2" key="1">
    <citation type="submission" date="2022-09" db="EMBL/GenBank/DDBJ databases">
        <title>Aureispira anguillicida sp. nov., isolated from Leptocephalus of Japanese eel Anguilla japonica.</title>
        <authorList>
            <person name="Yuasa K."/>
            <person name="Mekata T."/>
            <person name="Ikunari K."/>
        </authorList>
    </citation>
    <scope>NUCLEOTIDE SEQUENCE</scope>
    <source>
        <strain evidence="2">EL160426</strain>
    </source>
</reference>
<dbReference type="InterPro" id="IPR052382">
    <property type="entry name" value="ABHD10_acyl-thioesterase"/>
</dbReference>
<dbReference type="PANTHER" id="PTHR16138">
    <property type="entry name" value="MYCOPHENOLIC ACID ACYL-GLUCURONIDE ESTERASE, MITOCHONDRIAL"/>
    <property type="match status" value="1"/>
</dbReference>
<organism evidence="2 3">
    <name type="scientific">Aureispira anguillae</name>
    <dbReference type="NCBI Taxonomy" id="2864201"/>
    <lineage>
        <taxon>Bacteria</taxon>
        <taxon>Pseudomonadati</taxon>
        <taxon>Bacteroidota</taxon>
        <taxon>Saprospiria</taxon>
        <taxon>Saprospirales</taxon>
        <taxon>Saprospiraceae</taxon>
        <taxon>Aureispira</taxon>
    </lineage>
</organism>
<evidence type="ECO:0000313" key="3">
    <source>
        <dbReference type="Proteomes" id="UP001060919"/>
    </source>
</evidence>
<dbReference type="Pfam" id="PF05728">
    <property type="entry name" value="UPF0227"/>
    <property type="match status" value="1"/>
</dbReference>
<dbReference type="KEGG" id="aup:AsAng_0061720"/>
<name>A0A915YLF5_9BACT</name>
<dbReference type="SUPFAM" id="SSF53474">
    <property type="entry name" value="alpha/beta-Hydrolases"/>
    <property type="match status" value="1"/>
</dbReference>
<keyword evidence="1 2" id="KW-0378">Hydrolase</keyword>
<dbReference type="EMBL" id="AP026867">
    <property type="protein sequence ID" value="BDS15388.1"/>
    <property type="molecule type" value="Genomic_DNA"/>
</dbReference>
<dbReference type="RefSeq" id="WP_264790548.1">
    <property type="nucleotide sequence ID" value="NZ_AP026867.1"/>
</dbReference>
<gene>
    <name evidence="2" type="ORF">AsAng_0061720</name>
</gene>
<proteinExistence type="predicted"/>
<dbReference type="InterPro" id="IPR008886">
    <property type="entry name" value="UPF0227/Esterase_YqiA"/>
</dbReference>
<sequence>MAVIIFSHGKESTPNSTKIAYLSQIAQGFNFKTISIDYTHCVAVNERVRLLRDIVRNYESEPIILVGSSMGGYVSTVIACERSVNGLFLMAPAFYLANYDQQEFFPKNPNIEIVHGWQDEVVPYQNSIKFGNLTLAKLHLIDDNHRLSNSYDFLSQIFKNFLRKIADEHNV</sequence>
<dbReference type="InterPro" id="IPR029058">
    <property type="entry name" value="AB_hydrolase_fold"/>
</dbReference>
<keyword evidence="3" id="KW-1185">Reference proteome</keyword>
<dbReference type="AlphaFoldDB" id="A0A915YLF5"/>
<accession>A0A915YLF5</accession>
<evidence type="ECO:0000256" key="1">
    <source>
        <dbReference type="ARBA" id="ARBA00022801"/>
    </source>
</evidence>
<protein>
    <submittedName>
        <fullName evidence="2">Alpha/beta hydrolase</fullName>
    </submittedName>
</protein>
<evidence type="ECO:0000313" key="2">
    <source>
        <dbReference type="EMBL" id="BDS15388.1"/>
    </source>
</evidence>
<dbReference type="Proteomes" id="UP001060919">
    <property type="component" value="Chromosome"/>
</dbReference>
<dbReference type="Gene3D" id="3.40.50.1820">
    <property type="entry name" value="alpha/beta hydrolase"/>
    <property type="match status" value="1"/>
</dbReference>